<protein>
    <recommendedName>
        <fullName evidence="2">G-patch domain-containing protein</fullName>
    </recommendedName>
</protein>
<dbReference type="Pfam" id="PF07713">
    <property type="entry name" value="DUF1604"/>
    <property type="match status" value="1"/>
</dbReference>
<feature type="compositionally biased region" description="Polar residues" evidence="1">
    <location>
        <begin position="545"/>
        <end position="556"/>
    </location>
</feature>
<feature type="compositionally biased region" description="Basic and acidic residues" evidence="1">
    <location>
        <begin position="643"/>
        <end position="654"/>
    </location>
</feature>
<evidence type="ECO:0000256" key="1">
    <source>
        <dbReference type="SAM" id="MobiDB-lite"/>
    </source>
</evidence>
<accession>A0A5N6KR38</accession>
<dbReference type="GO" id="GO:0003723">
    <property type="term" value="F:RNA binding"/>
    <property type="evidence" value="ECO:0007669"/>
    <property type="project" value="TreeGrafter"/>
</dbReference>
<proteinExistence type="predicted"/>
<evidence type="ECO:0000313" key="4">
    <source>
        <dbReference type="Proteomes" id="UP000327013"/>
    </source>
</evidence>
<feature type="domain" description="G-patch" evidence="2">
    <location>
        <begin position="152"/>
        <end position="217"/>
    </location>
</feature>
<dbReference type="InterPro" id="IPR011666">
    <property type="entry name" value="DUF1604"/>
</dbReference>
<evidence type="ECO:0000259" key="2">
    <source>
        <dbReference type="PROSITE" id="PS50174"/>
    </source>
</evidence>
<feature type="compositionally biased region" description="Basic and acidic residues" evidence="1">
    <location>
        <begin position="92"/>
        <end position="103"/>
    </location>
</feature>
<gene>
    <name evidence="3" type="ORF">FH972_021926</name>
</gene>
<evidence type="ECO:0000313" key="3">
    <source>
        <dbReference type="EMBL" id="KAB8338987.1"/>
    </source>
</evidence>
<dbReference type="PANTHER" id="PTHR13384">
    <property type="entry name" value="G PATCH DOMAIN-CONTAINING PROTEIN 1"/>
    <property type="match status" value="1"/>
</dbReference>
<keyword evidence="4" id="KW-1185">Reference proteome</keyword>
<dbReference type="GO" id="GO:0005634">
    <property type="term" value="C:nucleus"/>
    <property type="evidence" value="ECO:0007669"/>
    <property type="project" value="TreeGrafter"/>
</dbReference>
<dbReference type="AlphaFoldDB" id="A0A5N6KR38"/>
<dbReference type="GO" id="GO:0006397">
    <property type="term" value="P:mRNA processing"/>
    <property type="evidence" value="ECO:0007669"/>
    <property type="project" value="InterPro"/>
</dbReference>
<dbReference type="PANTHER" id="PTHR13384:SF19">
    <property type="entry name" value="G PATCH DOMAIN-CONTAINING PROTEIN 1"/>
    <property type="match status" value="1"/>
</dbReference>
<feature type="region of interest" description="Disordered" evidence="1">
    <location>
        <begin position="545"/>
        <end position="572"/>
    </location>
</feature>
<dbReference type="SMART" id="SM00443">
    <property type="entry name" value="G_patch"/>
    <property type="match status" value="1"/>
</dbReference>
<feature type="region of interest" description="Disordered" evidence="1">
    <location>
        <begin position="287"/>
        <end position="310"/>
    </location>
</feature>
<organism evidence="3 4">
    <name type="scientific">Carpinus fangiana</name>
    <dbReference type="NCBI Taxonomy" id="176857"/>
    <lineage>
        <taxon>Eukaryota</taxon>
        <taxon>Viridiplantae</taxon>
        <taxon>Streptophyta</taxon>
        <taxon>Embryophyta</taxon>
        <taxon>Tracheophyta</taxon>
        <taxon>Spermatophyta</taxon>
        <taxon>Magnoliopsida</taxon>
        <taxon>eudicotyledons</taxon>
        <taxon>Gunneridae</taxon>
        <taxon>Pentapetalae</taxon>
        <taxon>rosids</taxon>
        <taxon>fabids</taxon>
        <taxon>Fagales</taxon>
        <taxon>Betulaceae</taxon>
        <taxon>Carpinus</taxon>
    </lineage>
</organism>
<dbReference type="InterPro" id="IPR000467">
    <property type="entry name" value="G_patch_dom"/>
</dbReference>
<sequence>MAHKRTRKEFEADLQSQQSPFVVYGTPLPPLDPDVRDDGSYVPVWKQEMTDERGRRRLHGAFTGGFSAGYFNTVGSKEGWTPSTFVSSRTSRQKDVQKSEQERRAQYMDDEDLADAAEAQILETHDVFSGFGTSAQAADQHSHLVDILKTQGETIGLKLLRKMGWKDGQGVGAKVRRKARLDLLGSDSSTHTFAPDDTPVMSFQKKTDRKGVGFRSERLLEVGALDKTTTQDVENDQVPGALGSLIPAKKLHKKPRNSGFGVGVLNDDGSDEEAYEMGPKISYNKVIGDDRRSKKKSAPGKVASQSANPLLGSRPVFRSRKLLESKRVLKRGHDGRLPLDGYVLIETLDDSADGMGPGTKYAIPEIPEGWKPTRVATSSSAGEYLSAADAAKVSKLDPKARAELLGESLLPGKSIFDFMSSASRDRLAAATGRLNLPAGLGEMPVVKDLLRNEDDRALPTLSKEIALAALGRGLSGWMPYADDDKKRARYREYMEYSGGLRQKKPDRPAGVAKDSWIHELQEFVQAAEVFKPMTGMMASRFTSASALPGASGTSSAKDGPLLSTATTKSEDPAEAAAKVGMFGPLTRSSFRFFPTKLVCKRFNVAPPPQTEGDAAADAGLGTEQRQDILGRAQDLVSDSMMEQLRHEASAESRTESQTTEAEPARATSADLRRGHLDPSRNDALEGQRAGEAVFQAIFGDDSDSE</sequence>
<reference evidence="3 4" key="1">
    <citation type="submission" date="2019-06" db="EMBL/GenBank/DDBJ databases">
        <title>A chromosomal-level reference genome of Carpinus fangiana (Coryloideae, Betulaceae).</title>
        <authorList>
            <person name="Yang X."/>
            <person name="Wang Z."/>
            <person name="Zhang L."/>
            <person name="Hao G."/>
            <person name="Liu J."/>
            <person name="Yang Y."/>
        </authorList>
    </citation>
    <scope>NUCLEOTIDE SEQUENCE [LARGE SCALE GENOMIC DNA]</scope>
    <source>
        <strain evidence="3">Cfa_2016G</strain>
        <tissue evidence="3">Leaf</tissue>
    </source>
</reference>
<dbReference type="Proteomes" id="UP000327013">
    <property type="component" value="Unassembled WGS sequence"/>
</dbReference>
<feature type="region of interest" description="Disordered" evidence="1">
    <location>
        <begin position="82"/>
        <end position="103"/>
    </location>
</feature>
<feature type="compositionally biased region" description="Basic and acidic residues" evidence="1">
    <location>
        <begin position="670"/>
        <end position="685"/>
    </location>
</feature>
<dbReference type="PROSITE" id="PS50174">
    <property type="entry name" value="G_PATCH"/>
    <property type="match status" value="1"/>
</dbReference>
<dbReference type="Pfam" id="PF01585">
    <property type="entry name" value="G-patch"/>
    <property type="match status" value="1"/>
</dbReference>
<name>A0A5N6KR38_9ROSI</name>
<dbReference type="EMBL" id="VIBQ01000010">
    <property type="protein sequence ID" value="KAB8338987.1"/>
    <property type="molecule type" value="Genomic_DNA"/>
</dbReference>
<dbReference type="Pfam" id="PF26093">
    <property type="entry name" value="HTH_TGH"/>
    <property type="match status" value="1"/>
</dbReference>
<feature type="region of interest" description="Disordered" evidence="1">
    <location>
        <begin position="1"/>
        <end position="39"/>
    </location>
</feature>
<feature type="region of interest" description="Disordered" evidence="1">
    <location>
        <begin position="642"/>
        <end position="705"/>
    </location>
</feature>
<comment type="caution">
    <text evidence="3">The sequence shown here is derived from an EMBL/GenBank/DDBJ whole genome shotgun (WGS) entry which is preliminary data.</text>
</comment>
<dbReference type="OrthoDB" id="20507at2759"/>